<dbReference type="SUPFAM" id="SSF52047">
    <property type="entry name" value="RNI-like"/>
    <property type="match status" value="1"/>
</dbReference>
<dbReference type="Gene3D" id="1.20.1280.50">
    <property type="match status" value="1"/>
</dbReference>
<dbReference type="PANTHER" id="PTHR38926">
    <property type="entry name" value="F-BOX DOMAIN CONTAINING PROTEIN, EXPRESSED"/>
    <property type="match status" value="1"/>
</dbReference>
<dbReference type="Proteomes" id="UP000639772">
    <property type="component" value="Unassembled WGS sequence"/>
</dbReference>
<protein>
    <recommendedName>
        <fullName evidence="4">F-box domain-containing protein</fullName>
    </recommendedName>
</protein>
<feature type="compositionally biased region" description="Acidic residues" evidence="1">
    <location>
        <begin position="266"/>
        <end position="275"/>
    </location>
</feature>
<name>A0A835PFU2_VANPL</name>
<accession>A0A835PFU2</accession>
<proteinExistence type="predicted"/>
<feature type="region of interest" description="Disordered" evidence="1">
    <location>
        <begin position="261"/>
        <end position="281"/>
    </location>
</feature>
<dbReference type="AlphaFoldDB" id="A0A835PFU2"/>
<reference evidence="2 3" key="1">
    <citation type="journal article" date="2020" name="Nat. Food">
        <title>A phased Vanilla planifolia genome enables genetic improvement of flavour and production.</title>
        <authorList>
            <person name="Hasing T."/>
            <person name="Tang H."/>
            <person name="Brym M."/>
            <person name="Khazi F."/>
            <person name="Huang T."/>
            <person name="Chambers A.H."/>
        </authorList>
    </citation>
    <scope>NUCLEOTIDE SEQUENCE [LARGE SCALE GENOMIC DNA]</scope>
    <source>
        <tissue evidence="2">Leaf</tissue>
    </source>
</reference>
<dbReference type="InterPro" id="IPR036047">
    <property type="entry name" value="F-box-like_dom_sf"/>
</dbReference>
<dbReference type="SMART" id="SM00367">
    <property type="entry name" value="LRR_CC"/>
    <property type="match status" value="2"/>
</dbReference>
<comment type="caution">
    <text evidence="2">The sequence shown here is derived from an EMBL/GenBank/DDBJ whole genome shotgun (WGS) entry which is preliminary data.</text>
</comment>
<evidence type="ECO:0000313" key="3">
    <source>
        <dbReference type="Proteomes" id="UP000639772"/>
    </source>
</evidence>
<dbReference type="PANTHER" id="PTHR38926:SF81">
    <property type="entry name" value="F-BOX DOMAIN-CONTAINING PROTEIN"/>
    <property type="match status" value="1"/>
</dbReference>
<dbReference type="InterPro" id="IPR032675">
    <property type="entry name" value="LRR_dom_sf"/>
</dbReference>
<gene>
    <name evidence="2" type="ORF">HPP92_026138</name>
</gene>
<dbReference type="Gene3D" id="3.80.10.10">
    <property type="entry name" value="Ribonuclease Inhibitor"/>
    <property type="match status" value="1"/>
</dbReference>
<sequence>MGDCERWRCWDGLNPDVLALIFMKIPSDELARTAPFVCRGWRETLSGPYCWSEIDIEEWCRRVDREDVVEVGVRRLVGRSGRTLRRLTACRIGNSGFSFVALFGKQLQVLQIPRSEVTDLTLQKSASSLTALQVLDISYCNHITHKGIEILGKNCKSLVNFHRNMHSPEYESSKDNGVTTKICEEEALAVGNTMLGLERLELAFGCFSDLGLDVILTNCKARRSLDIRGCWNVELHGDVGLKFNAVELVKDPHYDALQLCPSSDEASSDGVDDISDEGKVD</sequence>
<dbReference type="EMBL" id="JADCNM010000053">
    <property type="protein sequence ID" value="KAG0451620.1"/>
    <property type="molecule type" value="Genomic_DNA"/>
</dbReference>
<evidence type="ECO:0008006" key="4">
    <source>
        <dbReference type="Google" id="ProtNLM"/>
    </source>
</evidence>
<dbReference type="InterPro" id="IPR006553">
    <property type="entry name" value="Leu-rich_rpt_Cys-con_subtyp"/>
</dbReference>
<organism evidence="2 3">
    <name type="scientific">Vanilla planifolia</name>
    <name type="common">Vanilla</name>
    <dbReference type="NCBI Taxonomy" id="51239"/>
    <lineage>
        <taxon>Eukaryota</taxon>
        <taxon>Viridiplantae</taxon>
        <taxon>Streptophyta</taxon>
        <taxon>Embryophyta</taxon>
        <taxon>Tracheophyta</taxon>
        <taxon>Spermatophyta</taxon>
        <taxon>Magnoliopsida</taxon>
        <taxon>Liliopsida</taxon>
        <taxon>Asparagales</taxon>
        <taxon>Orchidaceae</taxon>
        <taxon>Vanilloideae</taxon>
        <taxon>Vanilleae</taxon>
        <taxon>Vanilla</taxon>
    </lineage>
</organism>
<dbReference type="OrthoDB" id="764588at2759"/>
<dbReference type="SUPFAM" id="SSF81383">
    <property type="entry name" value="F-box domain"/>
    <property type="match status" value="1"/>
</dbReference>
<evidence type="ECO:0000313" key="2">
    <source>
        <dbReference type="EMBL" id="KAG0451620.1"/>
    </source>
</evidence>
<evidence type="ECO:0000256" key="1">
    <source>
        <dbReference type="SAM" id="MobiDB-lite"/>
    </source>
</evidence>